<keyword evidence="4" id="KW-0813">Transport</keyword>
<dbReference type="AlphaFoldDB" id="A0A7J0BY76"/>
<name>A0A7J0BY76_9BACT</name>
<protein>
    <recommendedName>
        <fullName evidence="3">Flagellar assembly protein FliH</fullName>
    </recommendedName>
</protein>
<evidence type="ECO:0000313" key="11">
    <source>
        <dbReference type="Proteomes" id="UP000503820"/>
    </source>
</evidence>
<keyword evidence="11" id="KW-1185">Reference proteome</keyword>
<proteinExistence type="inferred from homology"/>
<evidence type="ECO:0000256" key="4">
    <source>
        <dbReference type="ARBA" id="ARBA00022448"/>
    </source>
</evidence>
<feature type="domain" description="Flagellar assembly protein FliH/Type III secretion system HrpE" evidence="9">
    <location>
        <begin position="108"/>
        <end position="228"/>
    </location>
</feature>
<keyword evidence="10" id="KW-0282">Flagellum</keyword>
<comment type="caution">
    <text evidence="10">The sequence shown here is derived from an EMBL/GenBank/DDBJ whole genome shotgun (WGS) entry which is preliminary data.</text>
</comment>
<keyword evidence="6" id="KW-0653">Protein transport</keyword>
<comment type="function">
    <text evidence="1">Needed for flagellar regrowth and assembly.</text>
</comment>
<evidence type="ECO:0000256" key="2">
    <source>
        <dbReference type="ARBA" id="ARBA00006602"/>
    </source>
</evidence>
<evidence type="ECO:0000256" key="8">
    <source>
        <dbReference type="SAM" id="Coils"/>
    </source>
</evidence>
<dbReference type="GO" id="GO:0044781">
    <property type="term" value="P:bacterial-type flagellum organization"/>
    <property type="evidence" value="ECO:0007669"/>
    <property type="project" value="UniProtKB-KW"/>
</dbReference>
<dbReference type="Gene3D" id="3.30.2320.30">
    <property type="entry name" value="ATP synthase, E subunit, C-terminal"/>
    <property type="match status" value="1"/>
</dbReference>
<dbReference type="GO" id="GO:0015031">
    <property type="term" value="P:protein transport"/>
    <property type="evidence" value="ECO:0007669"/>
    <property type="project" value="UniProtKB-KW"/>
</dbReference>
<dbReference type="Proteomes" id="UP000503820">
    <property type="component" value="Unassembled WGS sequence"/>
</dbReference>
<dbReference type="SUPFAM" id="SSF160527">
    <property type="entry name" value="V-type ATPase subunit E-like"/>
    <property type="match status" value="1"/>
</dbReference>
<dbReference type="InterPro" id="IPR038495">
    <property type="entry name" value="ATPase_E_C"/>
</dbReference>
<dbReference type="PANTHER" id="PTHR34982">
    <property type="entry name" value="YOP PROTEINS TRANSLOCATION PROTEIN L"/>
    <property type="match status" value="1"/>
</dbReference>
<reference evidence="10 11" key="1">
    <citation type="submission" date="2020-05" db="EMBL/GenBank/DDBJ databases">
        <title>Draft genome sequence of Desulfovibrio psychrotolerans JS1T.</title>
        <authorList>
            <person name="Ueno A."/>
            <person name="Tamazawa S."/>
            <person name="Tamamura S."/>
            <person name="Murakami T."/>
            <person name="Kiyama T."/>
            <person name="Inomata H."/>
            <person name="Amano Y."/>
            <person name="Miyakawa K."/>
            <person name="Tamaki H."/>
            <person name="Naganuma T."/>
            <person name="Kaneko K."/>
        </authorList>
    </citation>
    <scope>NUCLEOTIDE SEQUENCE [LARGE SCALE GENOMIC DNA]</scope>
    <source>
        <strain evidence="10 11">JS1</strain>
    </source>
</reference>
<evidence type="ECO:0000256" key="6">
    <source>
        <dbReference type="ARBA" id="ARBA00022927"/>
    </source>
</evidence>
<comment type="similarity">
    <text evidence="2">Belongs to the FliH family.</text>
</comment>
<dbReference type="EMBL" id="BLVP01000035">
    <property type="protein sequence ID" value="GFM38145.1"/>
    <property type="molecule type" value="Genomic_DNA"/>
</dbReference>
<dbReference type="Pfam" id="PF02108">
    <property type="entry name" value="FliH"/>
    <property type="match status" value="1"/>
</dbReference>
<accession>A0A7J0BY76</accession>
<keyword evidence="10" id="KW-0969">Cilium</keyword>
<dbReference type="InterPro" id="IPR051472">
    <property type="entry name" value="T3SS_Stator/FliH"/>
</dbReference>
<keyword evidence="7" id="KW-1006">Bacterial flagellum protein export</keyword>
<evidence type="ECO:0000256" key="7">
    <source>
        <dbReference type="ARBA" id="ARBA00023225"/>
    </source>
</evidence>
<keyword evidence="10" id="KW-0966">Cell projection</keyword>
<dbReference type="InterPro" id="IPR018035">
    <property type="entry name" value="Flagellar_FliH/T3SS_HrpE"/>
</dbReference>
<dbReference type="GO" id="GO:0005829">
    <property type="term" value="C:cytosol"/>
    <property type="evidence" value="ECO:0007669"/>
    <property type="project" value="TreeGrafter"/>
</dbReference>
<sequence>MEMSSSDSTQTSKWGTIFMGPARTDERQIHQVEGSRSMQWDAETEANYMERVRARAAMRAAEMLEQARVEAENIRREAMEQGYNDGLGQAQQELDEFRRTMSDSVSGVLGAIQGQCSGIFFRWRQDLVTLLRASVRRAVELEIAEDRARILEAVLAKAVETLDSQRKLVIRVNPEDEPAVRDILETSRKHHTGLEAWSVRADAEIGPGGLVVESRDGMVDSTLETRYALVDQILEQLVIPGDGV</sequence>
<dbReference type="PANTHER" id="PTHR34982:SF1">
    <property type="entry name" value="FLAGELLAR ASSEMBLY PROTEIN FLIH"/>
    <property type="match status" value="1"/>
</dbReference>
<keyword evidence="8" id="KW-0175">Coiled coil</keyword>
<evidence type="ECO:0000256" key="3">
    <source>
        <dbReference type="ARBA" id="ARBA00016507"/>
    </source>
</evidence>
<evidence type="ECO:0000313" key="10">
    <source>
        <dbReference type="EMBL" id="GFM38145.1"/>
    </source>
</evidence>
<gene>
    <name evidence="10" type="ORF">DSM19430T_28290</name>
</gene>
<evidence type="ECO:0000259" key="9">
    <source>
        <dbReference type="Pfam" id="PF02108"/>
    </source>
</evidence>
<evidence type="ECO:0000256" key="5">
    <source>
        <dbReference type="ARBA" id="ARBA00022795"/>
    </source>
</evidence>
<feature type="coiled-coil region" evidence="8">
    <location>
        <begin position="54"/>
        <end position="81"/>
    </location>
</feature>
<organism evidence="10 11">
    <name type="scientific">Desulfovibrio psychrotolerans</name>
    <dbReference type="NCBI Taxonomy" id="415242"/>
    <lineage>
        <taxon>Bacteria</taxon>
        <taxon>Pseudomonadati</taxon>
        <taxon>Thermodesulfobacteriota</taxon>
        <taxon>Desulfovibrionia</taxon>
        <taxon>Desulfovibrionales</taxon>
        <taxon>Desulfovibrionaceae</taxon>
        <taxon>Desulfovibrio</taxon>
    </lineage>
</organism>
<evidence type="ECO:0000256" key="1">
    <source>
        <dbReference type="ARBA" id="ARBA00003041"/>
    </source>
</evidence>
<keyword evidence="5" id="KW-1005">Bacterial flagellum biogenesis</keyword>